<dbReference type="InterPro" id="IPR056497">
    <property type="entry name" value="HEAT_DAAF5"/>
</dbReference>
<organism evidence="5 6">
    <name type="scientific">Physcomitrium patens</name>
    <name type="common">Spreading-leaved earth moss</name>
    <name type="synonym">Physcomitrella patens</name>
    <dbReference type="NCBI Taxonomy" id="3218"/>
    <lineage>
        <taxon>Eukaryota</taxon>
        <taxon>Viridiplantae</taxon>
        <taxon>Streptophyta</taxon>
        <taxon>Embryophyta</taxon>
        <taxon>Bryophyta</taxon>
        <taxon>Bryophytina</taxon>
        <taxon>Bryopsida</taxon>
        <taxon>Funariidae</taxon>
        <taxon>Funariales</taxon>
        <taxon>Funariaceae</taxon>
        <taxon>Physcomitrium</taxon>
    </lineage>
</organism>
<feature type="transmembrane region" description="Helical" evidence="2">
    <location>
        <begin position="1081"/>
        <end position="1100"/>
    </location>
</feature>
<protein>
    <recommendedName>
        <fullName evidence="7">TOG domain-containing protein</fullName>
    </recommendedName>
</protein>
<evidence type="ECO:0008006" key="7">
    <source>
        <dbReference type="Google" id="ProtNLM"/>
    </source>
</evidence>
<dbReference type="Proteomes" id="UP000006727">
    <property type="component" value="Chromosome 8"/>
</dbReference>
<dbReference type="Gramene" id="Pp3c8_16040V3.3">
    <property type="protein sequence ID" value="Pp3c8_16040V3.3"/>
    <property type="gene ID" value="Pp3c8_16040"/>
</dbReference>
<evidence type="ECO:0000259" key="3">
    <source>
        <dbReference type="Pfam" id="PF24573"/>
    </source>
</evidence>
<dbReference type="PANTHER" id="PTHR16216">
    <property type="entry name" value="DYNEIN ASSEMBLY FACTOR 5, AXONEMAL"/>
    <property type="match status" value="1"/>
</dbReference>
<dbReference type="InterPro" id="IPR057978">
    <property type="entry name" value="TPR_DAAF5"/>
</dbReference>
<keyword evidence="2" id="KW-0472">Membrane</keyword>
<dbReference type="AlphaFoldDB" id="A0A7I4EBP3"/>
<dbReference type="Pfam" id="PF24573">
    <property type="entry name" value="HEAT_DAAF5"/>
    <property type="match status" value="1"/>
</dbReference>
<sequence>MAMAESPHEYVDPSDITKEDVISAFLQTIQRTINCLSAEEAKIRRTAIERLHIYLLKDDAAGSLPPADVLQALWDGHILDRVMRCVCDPTEKCREVAIQLIREVAQSLTEVDFTLKEIVRVMALRMGQAPVLEDSEEIRLQLFSLLNDILLPECEISSLQTIIDPLHRILTVTLYDNFHEVRKSACRVLVTTANRDPDVFGNRIGTLLKALIPCLSHSHSRVRIAVFQAIDAMVQCGLTASVVAQQLAPGIKFLAFDHTTTVRELFFASVANWLNYNLRKMNDEEIRECIIAGKVPRFHIAELLPLLLLGLTDECLDIARSTYEKIEGVGEIYKKFIDQLNKFKAPQGREDVSLKSLEEGGKFIEVVLGDRDAGKSTWADTLILGSAIREVPIAESAKERTVTQNAKELGEHDLEQAMKDFTHRSEAVEYEKSHAPECSFVTKVESSEETAEKGAFNTVPVKKKTWTVGGMERIGKEETCKENSEVTAEAIFDPDLKDYNVHPERSKIPPWYAALSRSGSQKSQTSWKETDLIEGDLSVEWILDSDLRIFNKCQELDNKNSGSDPGQLWRASHALGIEGVEIIDGRSGGLEEVQTNSVHGKEIIDGRSGGLEEVQTNSVHGKISGLDVNAEAHPWNETPGISVDSLENKEEGSTAGDKDDDKSEKYVSSNQVRQEDEHKKAKTIVSLLRNKALNKVTSVITNEGAVLKKDSGEAGVETLQLPIPYRGRPSAGCQLMVEAFLRSMIKPCLKELKQWTAPTRLSAARLLHTLMIFAEGFAEDNLDILIPAFCSAVGDDDVKVAKRVVATTHIVGFYVPPKKWLPLVLKPLGNIKTSDAQRAHVLVVTAALLYGTPRKAMEEEHVEQICEKLYGKEVCCSEHSSIQNQLLSVVNNLVQVAGALCTSSSFNIFIFLLRLQLQSVEGDYQLQQRAGHVLKSFAQVLRMKSVREFYVQHIHSMLDIVTADHKRWSSGSPGNHLFQTFMRNADDTVGPYLKSLMPLFRVCLQNNQDPVLRFSFLQLLNESFEKQGLGSSWSPLAPDLVGKLLTSCAVWRAGKTEAAIRCGAMVAVGTFLKKDLCSQVISMHVLILISFIPCSMYFFMCKLK</sequence>
<proteinExistence type="predicted"/>
<feature type="compositionally biased region" description="Basic and acidic residues" evidence="1">
    <location>
        <begin position="646"/>
        <end position="665"/>
    </location>
</feature>
<dbReference type="InterPro" id="IPR052623">
    <property type="entry name" value="DAAF5"/>
</dbReference>
<dbReference type="InParanoid" id="A0A7I4EBP3"/>
<feature type="region of interest" description="Disordered" evidence="1">
    <location>
        <begin position="632"/>
        <end position="678"/>
    </location>
</feature>
<evidence type="ECO:0000259" key="4">
    <source>
        <dbReference type="Pfam" id="PF25757"/>
    </source>
</evidence>
<reference evidence="5 6" key="2">
    <citation type="journal article" date="2018" name="Plant J.">
        <title>The Physcomitrella patens chromosome-scale assembly reveals moss genome structure and evolution.</title>
        <authorList>
            <person name="Lang D."/>
            <person name="Ullrich K.K."/>
            <person name="Murat F."/>
            <person name="Fuchs J."/>
            <person name="Jenkins J."/>
            <person name="Haas F.B."/>
            <person name="Piednoel M."/>
            <person name="Gundlach H."/>
            <person name="Van Bel M."/>
            <person name="Meyberg R."/>
            <person name="Vives C."/>
            <person name="Morata J."/>
            <person name="Symeonidi A."/>
            <person name="Hiss M."/>
            <person name="Muchero W."/>
            <person name="Kamisugi Y."/>
            <person name="Saleh O."/>
            <person name="Blanc G."/>
            <person name="Decker E.L."/>
            <person name="van Gessel N."/>
            <person name="Grimwood J."/>
            <person name="Hayes R.D."/>
            <person name="Graham S.W."/>
            <person name="Gunter L.E."/>
            <person name="McDaniel S.F."/>
            <person name="Hoernstein S.N.W."/>
            <person name="Larsson A."/>
            <person name="Li F.W."/>
            <person name="Perroud P.F."/>
            <person name="Phillips J."/>
            <person name="Ranjan P."/>
            <person name="Rokshar D.S."/>
            <person name="Rothfels C.J."/>
            <person name="Schneider L."/>
            <person name="Shu S."/>
            <person name="Stevenson D.W."/>
            <person name="Thummler F."/>
            <person name="Tillich M."/>
            <person name="Villarreal Aguilar J.C."/>
            <person name="Widiez T."/>
            <person name="Wong G.K."/>
            <person name="Wymore A."/>
            <person name="Zhang Y."/>
            <person name="Zimmer A.D."/>
            <person name="Quatrano R.S."/>
            <person name="Mayer K.F.X."/>
            <person name="Goodstein D."/>
            <person name="Casacuberta J.M."/>
            <person name="Vandepoele K."/>
            <person name="Reski R."/>
            <person name="Cuming A.C."/>
            <person name="Tuskan G.A."/>
            <person name="Maumus F."/>
            <person name="Salse J."/>
            <person name="Schmutz J."/>
            <person name="Rensing S.A."/>
        </authorList>
    </citation>
    <scope>NUCLEOTIDE SEQUENCE [LARGE SCALE GENOMIC DNA]</scope>
    <source>
        <strain evidence="5 6">cv. Gransden 2004</strain>
    </source>
</reference>
<dbReference type="InterPro" id="IPR011989">
    <property type="entry name" value="ARM-like"/>
</dbReference>
<keyword evidence="6" id="KW-1185">Reference proteome</keyword>
<reference evidence="5 6" key="1">
    <citation type="journal article" date="2008" name="Science">
        <title>The Physcomitrella genome reveals evolutionary insights into the conquest of land by plants.</title>
        <authorList>
            <person name="Rensing S."/>
            <person name="Lang D."/>
            <person name="Zimmer A."/>
            <person name="Terry A."/>
            <person name="Salamov A."/>
            <person name="Shapiro H."/>
            <person name="Nishiyama T."/>
            <person name="Perroud P.-F."/>
            <person name="Lindquist E."/>
            <person name="Kamisugi Y."/>
            <person name="Tanahashi T."/>
            <person name="Sakakibara K."/>
            <person name="Fujita T."/>
            <person name="Oishi K."/>
            <person name="Shin-I T."/>
            <person name="Kuroki Y."/>
            <person name="Toyoda A."/>
            <person name="Suzuki Y."/>
            <person name="Hashimoto A."/>
            <person name="Yamaguchi K."/>
            <person name="Sugano A."/>
            <person name="Kohara Y."/>
            <person name="Fujiyama A."/>
            <person name="Anterola A."/>
            <person name="Aoki S."/>
            <person name="Ashton N."/>
            <person name="Barbazuk W.B."/>
            <person name="Barker E."/>
            <person name="Bennetzen J."/>
            <person name="Bezanilla M."/>
            <person name="Blankenship R."/>
            <person name="Cho S.H."/>
            <person name="Dutcher S."/>
            <person name="Estelle M."/>
            <person name="Fawcett J.A."/>
            <person name="Gundlach H."/>
            <person name="Hanada K."/>
            <person name="Heyl A."/>
            <person name="Hicks K.A."/>
            <person name="Hugh J."/>
            <person name="Lohr M."/>
            <person name="Mayer K."/>
            <person name="Melkozernov A."/>
            <person name="Murata T."/>
            <person name="Nelson D."/>
            <person name="Pils B."/>
            <person name="Prigge M."/>
            <person name="Reiss B."/>
            <person name="Renner T."/>
            <person name="Rombauts S."/>
            <person name="Rushton P."/>
            <person name="Sanderfoot A."/>
            <person name="Schween G."/>
            <person name="Shiu S.-H."/>
            <person name="Stueber K."/>
            <person name="Theodoulou F.L."/>
            <person name="Tu H."/>
            <person name="Van de Peer Y."/>
            <person name="Verrier P.J."/>
            <person name="Waters E."/>
            <person name="Wood A."/>
            <person name="Yang L."/>
            <person name="Cove D."/>
            <person name="Cuming A."/>
            <person name="Hasebe M."/>
            <person name="Lucas S."/>
            <person name="Mishler D.B."/>
            <person name="Reski R."/>
            <person name="Grigoriev I."/>
            <person name="Quatrano R.S."/>
            <person name="Boore J.L."/>
        </authorList>
    </citation>
    <scope>NUCLEOTIDE SEQUENCE [LARGE SCALE GENOMIC DNA]</scope>
    <source>
        <strain evidence="5 6">cv. Gransden 2004</strain>
    </source>
</reference>
<reference evidence="5" key="3">
    <citation type="submission" date="2020-12" db="UniProtKB">
        <authorList>
            <consortium name="EnsemblPlants"/>
        </authorList>
    </citation>
    <scope>IDENTIFICATION</scope>
</reference>
<dbReference type="PANTHER" id="PTHR16216:SF2">
    <property type="entry name" value="DYNEIN AXONEMAL ASSEMBLY FACTOR 5"/>
    <property type="match status" value="1"/>
</dbReference>
<feature type="domain" description="Dynein axonemal assembly factor 5 HEAT-repeat" evidence="3">
    <location>
        <begin position="725"/>
        <end position="915"/>
    </location>
</feature>
<name>A0A7I4EBP3_PHYPA</name>
<evidence type="ECO:0000256" key="1">
    <source>
        <dbReference type="SAM" id="MobiDB-lite"/>
    </source>
</evidence>
<dbReference type="EnsemblPlants" id="Pp3c8_16040V3.3">
    <property type="protein sequence ID" value="Pp3c8_16040V3.3"/>
    <property type="gene ID" value="Pp3c8_16040"/>
</dbReference>
<dbReference type="Gene3D" id="1.25.10.10">
    <property type="entry name" value="Leucine-rich Repeat Variant"/>
    <property type="match status" value="2"/>
</dbReference>
<dbReference type="SUPFAM" id="SSF48371">
    <property type="entry name" value="ARM repeat"/>
    <property type="match status" value="1"/>
</dbReference>
<evidence type="ECO:0000256" key="2">
    <source>
        <dbReference type="SAM" id="Phobius"/>
    </source>
</evidence>
<dbReference type="EMBL" id="ABEU02000008">
    <property type="status" value="NOT_ANNOTATED_CDS"/>
    <property type="molecule type" value="Genomic_DNA"/>
</dbReference>
<accession>A0A7I4EBP3</accession>
<dbReference type="Pfam" id="PF25757">
    <property type="entry name" value="TPR_DNAAF5"/>
    <property type="match status" value="1"/>
</dbReference>
<evidence type="ECO:0000313" key="6">
    <source>
        <dbReference type="Proteomes" id="UP000006727"/>
    </source>
</evidence>
<evidence type="ECO:0000313" key="5">
    <source>
        <dbReference type="EnsemblPlants" id="Pp3c8_16040V3.3"/>
    </source>
</evidence>
<feature type="domain" description="Dynein axonemal assembly factor 5 TPR repeats" evidence="4">
    <location>
        <begin position="35"/>
        <end position="335"/>
    </location>
</feature>
<keyword evidence="2" id="KW-1133">Transmembrane helix</keyword>
<keyword evidence="2" id="KW-0812">Transmembrane</keyword>
<dbReference type="InterPro" id="IPR016024">
    <property type="entry name" value="ARM-type_fold"/>
</dbReference>